<sequence length="231" mass="26895">MAFVEIHGGRKVLVEKSFRMVFKDLLIRPFFRKEIRIRGWKNILVRKSDKWHPTIVDIFYSNLNVRNDGTTFVTYLGMEYELEHKSISDALDIPILQNPHLQNPIHDILHIAPKITIEGKVNRGSSCIDFKSLKRNQAMVAYWLGYNVLGTSKPTGINRTIAHILWQLQTKNRNFCIVRILYNTLTSAKRVALRVLITKIWRSVWKLPTPEGDYIAPKRMILSKAIRLQCV</sequence>
<dbReference type="AlphaFoldDB" id="A0A7J6WY72"/>
<gene>
    <name evidence="1" type="ORF">FRX31_008391</name>
</gene>
<dbReference type="Proteomes" id="UP000554482">
    <property type="component" value="Unassembled WGS sequence"/>
</dbReference>
<accession>A0A7J6WY72</accession>
<reference evidence="1 2" key="1">
    <citation type="submission" date="2020-06" db="EMBL/GenBank/DDBJ databases">
        <title>Transcriptomic and genomic resources for Thalictrum thalictroides and T. hernandezii: Facilitating candidate gene discovery in an emerging model plant lineage.</title>
        <authorList>
            <person name="Arias T."/>
            <person name="Riano-Pachon D.M."/>
            <person name="Di Stilio V.S."/>
        </authorList>
    </citation>
    <scope>NUCLEOTIDE SEQUENCE [LARGE SCALE GENOMIC DNA]</scope>
    <source>
        <strain evidence="2">cv. WT478/WT964</strain>
        <tissue evidence="1">Leaves</tissue>
    </source>
</reference>
<evidence type="ECO:0000313" key="2">
    <source>
        <dbReference type="Proteomes" id="UP000554482"/>
    </source>
</evidence>
<dbReference type="EMBL" id="JABWDY010008684">
    <property type="protein sequence ID" value="KAF5202023.1"/>
    <property type="molecule type" value="Genomic_DNA"/>
</dbReference>
<name>A0A7J6WY72_THATH</name>
<evidence type="ECO:0000313" key="1">
    <source>
        <dbReference type="EMBL" id="KAF5202023.1"/>
    </source>
</evidence>
<protein>
    <submittedName>
        <fullName evidence="1">Uncharacterized protein</fullName>
    </submittedName>
</protein>
<keyword evidence="2" id="KW-1185">Reference proteome</keyword>
<proteinExistence type="predicted"/>
<comment type="caution">
    <text evidence="1">The sequence shown here is derived from an EMBL/GenBank/DDBJ whole genome shotgun (WGS) entry which is preliminary data.</text>
</comment>
<organism evidence="1 2">
    <name type="scientific">Thalictrum thalictroides</name>
    <name type="common">Rue-anemone</name>
    <name type="synonym">Anemone thalictroides</name>
    <dbReference type="NCBI Taxonomy" id="46969"/>
    <lineage>
        <taxon>Eukaryota</taxon>
        <taxon>Viridiplantae</taxon>
        <taxon>Streptophyta</taxon>
        <taxon>Embryophyta</taxon>
        <taxon>Tracheophyta</taxon>
        <taxon>Spermatophyta</taxon>
        <taxon>Magnoliopsida</taxon>
        <taxon>Ranunculales</taxon>
        <taxon>Ranunculaceae</taxon>
        <taxon>Thalictroideae</taxon>
        <taxon>Thalictrum</taxon>
    </lineage>
</organism>